<evidence type="ECO:0000256" key="5">
    <source>
        <dbReference type="ARBA" id="ARBA00022833"/>
    </source>
</evidence>
<dbReference type="GO" id="GO:0008270">
    <property type="term" value="F:zinc ion binding"/>
    <property type="evidence" value="ECO:0007669"/>
    <property type="project" value="UniProtKB-KW"/>
</dbReference>
<dbReference type="InParanoid" id="A0A1V8SS36"/>
<dbReference type="InterPro" id="IPR006595">
    <property type="entry name" value="CTLH_C"/>
</dbReference>
<dbReference type="Proteomes" id="UP000192596">
    <property type="component" value="Unassembled WGS sequence"/>
</dbReference>
<dbReference type="GO" id="GO:0005737">
    <property type="term" value="C:cytoplasm"/>
    <property type="evidence" value="ECO:0007669"/>
    <property type="project" value="UniProtKB-SubCell"/>
</dbReference>
<evidence type="ECO:0000256" key="3">
    <source>
        <dbReference type="ARBA" id="ARBA00022723"/>
    </source>
</evidence>
<dbReference type="OrthoDB" id="1933281at2759"/>
<evidence type="ECO:0000256" key="4">
    <source>
        <dbReference type="ARBA" id="ARBA00022771"/>
    </source>
</evidence>
<dbReference type="InterPro" id="IPR045098">
    <property type="entry name" value="Fyv10_fam"/>
</dbReference>
<evidence type="ECO:0000256" key="8">
    <source>
        <dbReference type="ARBA" id="ARBA00080744"/>
    </source>
</evidence>
<dbReference type="GO" id="GO:0005634">
    <property type="term" value="C:nucleus"/>
    <property type="evidence" value="ECO:0007669"/>
    <property type="project" value="TreeGrafter"/>
</dbReference>
<keyword evidence="4 9" id="KW-0863">Zinc-finger</keyword>
<dbReference type="GO" id="GO:0061630">
    <property type="term" value="F:ubiquitin protein ligase activity"/>
    <property type="evidence" value="ECO:0007669"/>
    <property type="project" value="InterPro"/>
</dbReference>
<comment type="similarity">
    <text evidence="6">Belongs to the RMD5/GID2 family.</text>
</comment>
<dbReference type="InterPro" id="IPR013083">
    <property type="entry name" value="Znf_RING/FYVE/PHD"/>
</dbReference>
<dbReference type="FunCoup" id="A0A1V8SS36">
    <property type="interactions" value="1055"/>
</dbReference>
<dbReference type="InterPro" id="IPR013144">
    <property type="entry name" value="CRA_dom"/>
</dbReference>
<dbReference type="InterPro" id="IPR027370">
    <property type="entry name" value="Znf-RING_euk"/>
</dbReference>
<dbReference type="InterPro" id="IPR024964">
    <property type="entry name" value="CTLH/CRA"/>
</dbReference>
<dbReference type="AlphaFoldDB" id="A0A1V8SS36"/>
<dbReference type="InterPro" id="IPR037683">
    <property type="entry name" value="Rmd5_dRing"/>
</dbReference>
<dbReference type="PANTHER" id="PTHR12170:SF3">
    <property type="entry name" value="GH10162P"/>
    <property type="match status" value="1"/>
</dbReference>
<reference evidence="13" key="1">
    <citation type="submission" date="2017-03" db="EMBL/GenBank/DDBJ databases">
        <title>Genomes of endolithic fungi from Antarctica.</title>
        <authorList>
            <person name="Coleine C."/>
            <person name="Masonjones S."/>
            <person name="Stajich J.E."/>
        </authorList>
    </citation>
    <scope>NUCLEOTIDE SEQUENCE [LARGE SCALE GENOMIC DNA]</scope>
    <source>
        <strain evidence="13">CCFEE 5527</strain>
    </source>
</reference>
<dbReference type="Gene3D" id="3.30.40.10">
    <property type="entry name" value="Zinc/RING finger domain, C3HC4 (zinc finger)"/>
    <property type="match status" value="1"/>
</dbReference>
<dbReference type="GO" id="GO:0034657">
    <property type="term" value="C:GID complex"/>
    <property type="evidence" value="ECO:0007669"/>
    <property type="project" value="TreeGrafter"/>
</dbReference>
<keyword evidence="13" id="KW-1185">Reference proteome</keyword>
<dbReference type="SMART" id="SM00757">
    <property type="entry name" value="CRA"/>
    <property type="match status" value="1"/>
</dbReference>
<comment type="subcellular location">
    <subcellularLocation>
        <location evidence="1">Cytoplasm</location>
    </subcellularLocation>
</comment>
<dbReference type="SMART" id="SM00668">
    <property type="entry name" value="CTLH"/>
    <property type="match status" value="1"/>
</dbReference>
<protein>
    <recommendedName>
        <fullName evidence="8">GID complex catalytic subunit 2</fullName>
    </recommendedName>
    <alternativeName>
        <fullName evidence="7">Glucose-induced degradation protein 2</fullName>
    </alternativeName>
</protein>
<keyword evidence="2" id="KW-0963">Cytoplasm</keyword>
<dbReference type="PROSITE" id="PS50897">
    <property type="entry name" value="CTLH"/>
    <property type="match status" value="1"/>
</dbReference>
<feature type="domain" description="RING-Gid-type" evidence="11">
    <location>
        <begin position="359"/>
        <end position="401"/>
    </location>
</feature>
<feature type="domain" description="CTLH" evidence="10">
    <location>
        <begin position="167"/>
        <end position="225"/>
    </location>
</feature>
<dbReference type="PANTHER" id="PTHR12170">
    <property type="entry name" value="MACROPHAGE ERYTHROBLAST ATTACHER-RELATED"/>
    <property type="match status" value="1"/>
</dbReference>
<evidence type="ECO:0000256" key="6">
    <source>
        <dbReference type="ARBA" id="ARBA00061136"/>
    </source>
</evidence>
<keyword evidence="3" id="KW-0479">Metal-binding</keyword>
<dbReference type="STRING" id="1507870.A0A1V8SS36"/>
<name>A0A1V8SS36_9PEZI</name>
<evidence type="ECO:0000256" key="1">
    <source>
        <dbReference type="ARBA" id="ARBA00004496"/>
    </source>
</evidence>
<evidence type="ECO:0000256" key="9">
    <source>
        <dbReference type="PROSITE-ProRule" id="PRU01215"/>
    </source>
</evidence>
<proteinExistence type="inferred from homology"/>
<evidence type="ECO:0000313" key="12">
    <source>
        <dbReference type="EMBL" id="OQO01879.1"/>
    </source>
</evidence>
<evidence type="ECO:0000256" key="2">
    <source>
        <dbReference type="ARBA" id="ARBA00022490"/>
    </source>
</evidence>
<evidence type="ECO:0000313" key="13">
    <source>
        <dbReference type="Proteomes" id="UP000192596"/>
    </source>
</evidence>
<dbReference type="Pfam" id="PF10607">
    <property type="entry name" value="CTLH"/>
    <property type="match status" value="1"/>
</dbReference>
<organism evidence="12 13">
    <name type="scientific">Cryoendolithus antarcticus</name>
    <dbReference type="NCBI Taxonomy" id="1507870"/>
    <lineage>
        <taxon>Eukaryota</taxon>
        <taxon>Fungi</taxon>
        <taxon>Dikarya</taxon>
        <taxon>Ascomycota</taxon>
        <taxon>Pezizomycotina</taxon>
        <taxon>Dothideomycetes</taxon>
        <taxon>Dothideomycetidae</taxon>
        <taxon>Cladosporiales</taxon>
        <taxon>Cladosporiaceae</taxon>
        <taxon>Cryoendolithus</taxon>
    </lineage>
</organism>
<dbReference type="InterPro" id="IPR044063">
    <property type="entry name" value="ZF_RING_GID"/>
</dbReference>
<accession>A0A1V8SS36</accession>
<keyword evidence="5" id="KW-0862">Zinc</keyword>
<dbReference type="PROSITE" id="PS51867">
    <property type="entry name" value="ZF_RING_GID"/>
    <property type="match status" value="1"/>
</dbReference>
<dbReference type="FunFam" id="3.30.40.10:FF:000143">
    <property type="entry name" value="Regulator of gluconeogenesis Rmd5"/>
    <property type="match status" value="1"/>
</dbReference>
<dbReference type="Pfam" id="PF13445">
    <property type="entry name" value="zf-RING_UBOX"/>
    <property type="match status" value="1"/>
</dbReference>
<evidence type="ECO:0000256" key="7">
    <source>
        <dbReference type="ARBA" id="ARBA00075398"/>
    </source>
</evidence>
<comment type="caution">
    <text evidence="12">The sequence shown here is derived from an EMBL/GenBank/DDBJ whole genome shotgun (WGS) entry which is preliminary data.</text>
</comment>
<dbReference type="CDD" id="cd16652">
    <property type="entry name" value="dRING_Rmd5p-like"/>
    <property type="match status" value="1"/>
</dbReference>
<dbReference type="SUPFAM" id="SSF57850">
    <property type="entry name" value="RING/U-box"/>
    <property type="match status" value="1"/>
</dbReference>
<sequence>MEAILSAHEQLASHSNLSLALADVDKTIALLESARESVASKPSTAPLALAKLKQPLKASFDRLDDDLKDVNKALKSYERALDKKFKAVALPTASTEVMEEKRLLVLRAIVMHLLREGRFEVADILVKEMSEGGKVTEDWFQELANWQAGDGDTSMVEESQGSKLQAKFTQMYHVLSALRNGHDLSPAISWAREHSQDLALRGSNLEFNLARLKFIELYTSEDLMSDEPWEGPMAALEYAREVFPGFGARYGKEVAGLMGSLAFPVGEDADGSPYSSLFGNGTAWEEASSSFTTEFCSLLGLPSTSALYTAVTAGGIALPILSKLSRIIAATRGSWTSVNELPVETPLPAGFQFHSVFVCPVSKEQGTDENPPMLLNCGHVLARESLEAHARGKTRMKCPYCPGESAPRDARRVFI</sequence>
<dbReference type="GO" id="GO:0043161">
    <property type="term" value="P:proteasome-mediated ubiquitin-dependent protein catabolic process"/>
    <property type="evidence" value="ECO:0007669"/>
    <property type="project" value="InterPro"/>
</dbReference>
<dbReference type="EMBL" id="NAJO01000029">
    <property type="protein sequence ID" value="OQO01879.1"/>
    <property type="molecule type" value="Genomic_DNA"/>
</dbReference>
<feature type="zinc finger region" description="RING-Gid-type" evidence="9">
    <location>
        <begin position="359"/>
        <end position="401"/>
    </location>
</feature>
<evidence type="ECO:0000259" key="11">
    <source>
        <dbReference type="PROSITE" id="PS51867"/>
    </source>
</evidence>
<gene>
    <name evidence="12" type="ORF">B0A48_12352</name>
</gene>
<evidence type="ECO:0000259" key="10">
    <source>
        <dbReference type="PROSITE" id="PS50897"/>
    </source>
</evidence>